<feature type="compositionally biased region" description="Low complexity" evidence="6">
    <location>
        <begin position="328"/>
        <end position="338"/>
    </location>
</feature>
<feature type="domain" description="GRF-type" evidence="7">
    <location>
        <begin position="27"/>
        <end position="75"/>
    </location>
</feature>
<evidence type="ECO:0000256" key="2">
    <source>
        <dbReference type="ARBA" id="ARBA00022771"/>
    </source>
</evidence>
<protein>
    <recommendedName>
        <fullName evidence="7">GRF-type domain-containing protein</fullName>
    </recommendedName>
</protein>
<keyword evidence="5" id="KW-0175">Coiled coil</keyword>
<gene>
    <name evidence="8" type="ORF">NEUTE1DRAFT_150072</name>
</gene>
<name>F8N337_NEUT8</name>
<evidence type="ECO:0000256" key="3">
    <source>
        <dbReference type="ARBA" id="ARBA00022833"/>
    </source>
</evidence>
<feature type="region of interest" description="Disordered" evidence="6">
    <location>
        <begin position="151"/>
        <end position="339"/>
    </location>
</feature>
<feature type="compositionally biased region" description="Polar residues" evidence="6">
    <location>
        <begin position="245"/>
        <end position="273"/>
    </location>
</feature>
<dbReference type="GeneID" id="20827194"/>
<evidence type="ECO:0000256" key="6">
    <source>
        <dbReference type="SAM" id="MobiDB-lite"/>
    </source>
</evidence>
<organism evidence="8 9">
    <name type="scientific">Neurospora tetrasperma (strain FGSC 2508 / ATCC MYA-4615 / P0657)</name>
    <dbReference type="NCBI Taxonomy" id="510951"/>
    <lineage>
        <taxon>Eukaryota</taxon>
        <taxon>Fungi</taxon>
        <taxon>Dikarya</taxon>
        <taxon>Ascomycota</taxon>
        <taxon>Pezizomycotina</taxon>
        <taxon>Sordariomycetes</taxon>
        <taxon>Sordariomycetidae</taxon>
        <taxon>Sordariales</taxon>
        <taxon>Sordariaceae</taxon>
        <taxon>Neurospora</taxon>
    </lineage>
</organism>
<evidence type="ECO:0000256" key="1">
    <source>
        <dbReference type="ARBA" id="ARBA00022723"/>
    </source>
</evidence>
<dbReference type="EMBL" id="GL891382">
    <property type="protein sequence ID" value="EGO52548.1"/>
    <property type="molecule type" value="Genomic_DNA"/>
</dbReference>
<dbReference type="RefSeq" id="XP_009856189.1">
    <property type="nucleotide sequence ID" value="XM_009857887.1"/>
</dbReference>
<keyword evidence="1" id="KW-0479">Metal-binding</keyword>
<evidence type="ECO:0000256" key="4">
    <source>
        <dbReference type="PROSITE-ProRule" id="PRU01343"/>
    </source>
</evidence>
<dbReference type="KEGG" id="nte:NEUTE1DRAFT150072"/>
<dbReference type="VEuPathDB" id="FungiDB:NEUTE1DRAFT_150072"/>
<sequence>MGRGNGFFKNPHPGFYNREQGRWYCSCINGPQLAVRLQVKKEGPNQGRFFYTCREPRDLGAIPGQCGFFLWEEAAQEREKKAESRPVVQHSEYVPDFASRERMPRLPWFPPYGEGLHFVDEPYFGCYEVEDYGWAPDTTVDDDLDSVKVKKEDMDDSASGLSAIKPSKRKRPAAAAAAATMREEKEYGDLESDEERQLVQILESNPPHPSQEQQRRGTNVPAPVLSQARTTSNTTGTAMPHPGTRTPNPQRTYDASASMLTPTSRGNTTTSASEPGATKRVKLSSDTRGPSPSRPPSTTTTKLTTSTNPSQTQGRSYQTTPTGGGIGRPTTTTTTGPGSCDDYEITTSILSLLSSERGVSDATRQAIRDKLNTYALRMRGVERGRDMTRAALKAKEAKEVELKARIEELERERKVAADRVRALRDGLGELFGDVDGCVDGGGEGRA</sequence>
<keyword evidence="9" id="KW-1185">Reference proteome</keyword>
<keyword evidence="3" id="KW-0862">Zinc</keyword>
<evidence type="ECO:0000313" key="9">
    <source>
        <dbReference type="Proteomes" id="UP000008065"/>
    </source>
</evidence>
<dbReference type="Proteomes" id="UP000008065">
    <property type="component" value="Unassembled WGS sequence"/>
</dbReference>
<dbReference type="HOGENOM" id="CLU_037645_1_0_1"/>
<dbReference type="OrthoDB" id="430051at2759"/>
<dbReference type="Pfam" id="PF06839">
    <property type="entry name" value="Zn_ribbon_GRF"/>
    <property type="match status" value="1"/>
</dbReference>
<dbReference type="GO" id="GO:0008270">
    <property type="term" value="F:zinc ion binding"/>
    <property type="evidence" value="ECO:0007669"/>
    <property type="project" value="UniProtKB-KW"/>
</dbReference>
<evidence type="ECO:0000256" key="5">
    <source>
        <dbReference type="SAM" id="Coils"/>
    </source>
</evidence>
<feature type="compositionally biased region" description="Polar residues" evidence="6">
    <location>
        <begin position="227"/>
        <end position="237"/>
    </location>
</feature>
<evidence type="ECO:0000313" key="8">
    <source>
        <dbReference type="EMBL" id="EGO52548.1"/>
    </source>
</evidence>
<proteinExistence type="predicted"/>
<accession>F8N337</accession>
<keyword evidence="2 4" id="KW-0863">Zinc-finger</keyword>
<dbReference type="AlphaFoldDB" id="F8N337"/>
<feature type="compositionally biased region" description="Low complexity" evidence="6">
    <location>
        <begin position="284"/>
        <end position="312"/>
    </location>
</feature>
<evidence type="ECO:0000259" key="7">
    <source>
        <dbReference type="PROSITE" id="PS51999"/>
    </source>
</evidence>
<dbReference type="InterPro" id="IPR010666">
    <property type="entry name" value="Znf_GRF"/>
</dbReference>
<feature type="coiled-coil region" evidence="5">
    <location>
        <begin position="392"/>
        <end position="426"/>
    </location>
</feature>
<reference evidence="9" key="1">
    <citation type="journal article" date="2011" name="Genetics">
        <title>Massive changes in genome architecture accompany the transition to self-fertility in the filamentous fungus Neurospora tetrasperma.</title>
        <authorList>
            <person name="Ellison C.E."/>
            <person name="Stajich J.E."/>
            <person name="Jacobson D.J."/>
            <person name="Natvig D.O."/>
            <person name="Lapidus A."/>
            <person name="Foster B."/>
            <person name="Aerts A."/>
            <person name="Riley R."/>
            <person name="Lindquist E.A."/>
            <person name="Grigoriev I.V."/>
            <person name="Taylor J.W."/>
        </authorList>
    </citation>
    <scope>NUCLEOTIDE SEQUENCE [LARGE SCALE GENOMIC DNA]</scope>
    <source>
        <strain evidence="9">FGSC 2508 / P0657</strain>
    </source>
</reference>
<dbReference type="PROSITE" id="PS51999">
    <property type="entry name" value="ZF_GRF"/>
    <property type="match status" value="1"/>
</dbReference>